<feature type="region of interest" description="Disordered" evidence="3">
    <location>
        <begin position="1205"/>
        <end position="1244"/>
    </location>
</feature>
<keyword evidence="9" id="KW-1185">Reference proteome</keyword>
<dbReference type="InterPro" id="IPR015403">
    <property type="entry name" value="Mon2/Sec7/BIG1-like_HDS"/>
</dbReference>
<dbReference type="InterPro" id="IPR016024">
    <property type="entry name" value="ARM-type_fold"/>
</dbReference>
<proteinExistence type="predicted"/>
<feature type="domain" description="Mon2/Sec7/BIG1-like HDS" evidence="4">
    <location>
        <begin position="908"/>
        <end position="974"/>
    </location>
</feature>
<evidence type="ECO:0000256" key="1">
    <source>
        <dbReference type="ARBA" id="ARBA00022448"/>
    </source>
</evidence>
<keyword evidence="1" id="KW-0813">Transport</keyword>
<dbReference type="InterPro" id="IPR032691">
    <property type="entry name" value="Mon2/Sec7/BIG1-like_HUS"/>
</dbReference>
<dbReference type="Pfam" id="PF09324">
    <property type="entry name" value="Sec7-like_HDS"/>
    <property type="match status" value="1"/>
</dbReference>
<feature type="domain" description="Mon2/Sec7/BIG1-like dimerisation and cyclophilin-binding" evidence="7">
    <location>
        <begin position="12"/>
        <end position="187"/>
    </location>
</feature>
<dbReference type="PANTHER" id="PTHR34199:SF4">
    <property type="entry name" value="ARM REPEAT SUPERFAMILY PROTEIN"/>
    <property type="match status" value="1"/>
</dbReference>
<dbReference type="Proteomes" id="UP000015104">
    <property type="component" value="Unassembled WGS sequence"/>
</dbReference>
<dbReference type="InterPro" id="IPR032629">
    <property type="entry name" value="DCB_dom"/>
</dbReference>
<evidence type="ECO:0000259" key="5">
    <source>
        <dbReference type="Pfam" id="PF12783"/>
    </source>
</evidence>
<dbReference type="PANTHER" id="PTHR34199">
    <property type="entry name" value="NUMOD3 MOTIF FAMILY PROTEIN, EXPRESSED"/>
    <property type="match status" value="1"/>
</dbReference>
<evidence type="ECO:0000256" key="2">
    <source>
        <dbReference type="ARBA" id="ARBA00022927"/>
    </source>
</evidence>
<feature type="compositionally biased region" description="Low complexity" evidence="3">
    <location>
        <begin position="306"/>
        <end position="325"/>
    </location>
</feature>
<feature type="domain" description="Mon2/Sec7/BIG1-like HUS" evidence="5">
    <location>
        <begin position="302"/>
        <end position="414"/>
    </location>
</feature>
<dbReference type="eggNOG" id="KOG1848">
    <property type="taxonomic scope" value="Eukaryota"/>
</dbReference>
<keyword evidence="2" id="KW-0653">Protein transport</keyword>
<evidence type="ECO:0000313" key="8">
    <source>
        <dbReference type="EnsemblMetazoa" id="tetur10g04450.1"/>
    </source>
</evidence>
<dbReference type="GO" id="GO:0015031">
    <property type="term" value="P:protein transport"/>
    <property type="evidence" value="ECO:0007669"/>
    <property type="project" value="UniProtKB-KW"/>
</dbReference>
<dbReference type="EnsemblMetazoa" id="tetur10g04450.1">
    <property type="protein sequence ID" value="tetur10g04450.1"/>
    <property type="gene ID" value="tetur10g04450"/>
</dbReference>
<dbReference type="Pfam" id="PF16206">
    <property type="entry name" value="Mon2_C"/>
    <property type="match status" value="1"/>
</dbReference>
<name>T1KFV0_TETUR</name>
<feature type="domain" description="Mon2 C-terminal" evidence="6">
    <location>
        <begin position="979"/>
        <end position="1786"/>
    </location>
</feature>
<reference evidence="9" key="1">
    <citation type="submission" date="2011-08" db="EMBL/GenBank/DDBJ databases">
        <authorList>
            <person name="Rombauts S."/>
        </authorList>
    </citation>
    <scope>NUCLEOTIDE SEQUENCE</scope>
    <source>
        <strain evidence="9">London</strain>
    </source>
</reference>
<evidence type="ECO:0000259" key="7">
    <source>
        <dbReference type="Pfam" id="PF16213"/>
    </source>
</evidence>
<dbReference type="InterPro" id="IPR032817">
    <property type="entry name" value="Mon2_C"/>
</dbReference>
<protein>
    <recommendedName>
        <fullName evidence="10">Protein MON2 homolog</fullName>
    </recommendedName>
</protein>
<evidence type="ECO:0008006" key="10">
    <source>
        <dbReference type="Google" id="ProtNLM"/>
    </source>
</evidence>
<evidence type="ECO:0000259" key="6">
    <source>
        <dbReference type="Pfam" id="PF16206"/>
    </source>
</evidence>
<feature type="compositionally biased region" description="Low complexity" evidence="3">
    <location>
        <begin position="1221"/>
        <end position="1239"/>
    </location>
</feature>
<dbReference type="STRING" id="32264.T1KFV0"/>
<sequence length="1813" mass="201292">MSQPTLTTSNASGKRLLDSLQMDLRNISSESKRRHPTLKEAAEAGIVKLRSVSNKHPDLRLALLSESPELLEPFCMACETKIPKMVQIALNGIQRLITYEAVSSTATVHLINCLWNLMENEIEELKLLQTMTLLISTNDIVQGETLAKGLALCFRLHFTKNQTVNNTASATIRQLVSFVFERVQTEDKTESPDAAKIEVNYEELKVGSKNPPQSLRPAARDAFALFQDLVQLVNGDQPFWLMGLIEMTRTFGLELLESIFSNSSDIFFRHEEFSFLLKEKVCPLVIKLFSPNIKYKPHLSMLHQLHQHQQQQQQQQQQSQQDAQQNNSNFSDKPMFPISTRLLRIVTVLVQNFYSLLITECEIFLSLLIKFLEADKPNWQRALALEVIHKMSQQPVLLKSFCQFYDMKPNSSKIFRDIIIALGVYCQSIFISPPITPSLLSSLINAASAASSSNTPPNTPNANQINSSSGIISPQPAFLLRGTWVPIISNLSTGQNKSYFLDQMDKLEAPPVPDGYGLTTALHCFFEIVQSISIIIDGPSQKIEIKEKEITNEKNDSFKHKLANVNNLEPEVRNLHEAILNSSWSGLVASLALLLDASTDETVTDSILKTMEKLTALYGLYNLTTPRDAIITAMCKTSLPIGYNLSILSFKIPTASEGSSPASLTPSASTGTLASNLAGCHRTPQSESSDFRQQVVAVGTPLPSASSSNSSSQGPVMLTAKNLQCMKAILAVAHSYGFVLGSSWHLILTTLQHLAWILDLKPTTGGSLKVGKPGTEAGASTSSLITTAAMSDLPVLSAMLSRLFESSQELDDAALLHLVEALCKLSNEAMEMAYNNREPSLFAVAKMLETGLVNLKRYKTFWTPMTDHLLKVCQHPQLKMREWGAEALTCLVKNALTLKNLEIGEKFKFLKPLQDMSYINHIDMRQKQLDCVIQILQSSGDTISEGWPQILDIIGAINENQSESLIRISFQCLQLIIRDFLSSIPAVCLVLVVDTIAKFGSQTQELNVSLTAVSSLWDTADYLFSNRKMIAENLEDEVNVDPDSQIPAYDCLWMSLFTKLGDLCTDTRPSLRKSASQTLFATLSTHGEILDSRLWSSVLWKVLFPLLDRVRNSSNTASRSILLHHSRNTAQKQWSETQVLTLSGVSRIFSLKRDQFVSTIDDFEKAWILLLDHIETSAQSKNSEVSISALKCFQDILSSSYNISTGSTSSTMQSVNNSINGDTTGSSSSGPLSTTSATTNPPSIPLDSLRSHKTLWIKAWKVWLNIGTQCLKSCYEESCDNGVKNSHSLSNASTVNVASMKQAKSNEQMSSHLPSQTFLASLIQIFPFLLQLIKDSFSTTDFTNLFSVLEKALAVPVDVATQAYMMSSATTTLQEIQSGSVSQIPVTPLQESILFVMETFQNDIVGKVSRGDSSNSWESLLPLLINQYLNFSLFACHSPATSIVTQYLLNSTKKYTPNADWTMASLVPFGERCLRSALILYQHTASWKSVIKGNILHSFIKALKIPLSMKYTCPSQSTWKLAHQTLLNCLSIGLPIARQFSSDFVSLWADLASTLETFLFSNSKPPLNQSLEEQQCDEILDVKVVELIRDNILPHAGQMPKEFVLQIVSILNKGSIHSATNGSPIESTRKLREEFARCCFDTLLQFSFLGPKGNPNLFIQAPNLSTPGSALSAPVTDIGLVNKLVVTSLLQRFHEVVIKYVEDEKLSGKCPLPRHRMAEISFVLQALATLTSSMKKAPPDTVEHGVWEQMISLYPHLVDCTMSNCAQVNRALREVLHEYKDLLHPPSHIKQNNNQKIFMNSRFDTRVDTLRKL</sequence>
<dbReference type="Pfam" id="PF12783">
    <property type="entry name" value="Sec7-like_HUS"/>
    <property type="match status" value="2"/>
</dbReference>
<evidence type="ECO:0000256" key="3">
    <source>
        <dbReference type="SAM" id="MobiDB-lite"/>
    </source>
</evidence>
<feature type="region of interest" description="Disordered" evidence="3">
    <location>
        <begin position="306"/>
        <end position="332"/>
    </location>
</feature>
<dbReference type="SUPFAM" id="SSF48371">
    <property type="entry name" value="ARM repeat"/>
    <property type="match status" value="1"/>
</dbReference>
<evidence type="ECO:0000259" key="4">
    <source>
        <dbReference type="Pfam" id="PF09324"/>
    </source>
</evidence>
<evidence type="ECO:0000313" key="9">
    <source>
        <dbReference type="Proteomes" id="UP000015104"/>
    </source>
</evidence>
<feature type="domain" description="Mon2/Sec7/BIG1-like HUS" evidence="5">
    <location>
        <begin position="219"/>
        <end position="290"/>
    </location>
</feature>
<dbReference type="EMBL" id="CAEY01000038">
    <property type="status" value="NOT_ANNOTATED_CDS"/>
    <property type="molecule type" value="Genomic_DNA"/>
</dbReference>
<reference evidence="8" key="2">
    <citation type="submission" date="2015-06" db="UniProtKB">
        <authorList>
            <consortium name="EnsemblMetazoa"/>
        </authorList>
    </citation>
    <scope>IDENTIFICATION</scope>
</reference>
<organism evidence="8 9">
    <name type="scientific">Tetranychus urticae</name>
    <name type="common">Two-spotted spider mite</name>
    <dbReference type="NCBI Taxonomy" id="32264"/>
    <lineage>
        <taxon>Eukaryota</taxon>
        <taxon>Metazoa</taxon>
        <taxon>Ecdysozoa</taxon>
        <taxon>Arthropoda</taxon>
        <taxon>Chelicerata</taxon>
        <taxon>Arachnida</taxon>
        <taxon>Acari</taxon>
        <taxon>Acariformes</taxon>
        <taxon>Trombidiformes</taxon>
        <taxon>Prostigmata</taxon>
        <taxon>Eleutherengona</taxon>
        <taxon>Raphignathae</taxon>
        <taxon>Tetranychoidea</taxon>
        <taxon>Tetranychidae</taxon>
        <taxon>Tetranychus</taxon>
    </lineage>
</organism>
<dbReference type="Pfam" id="PF16213">
    <property type="entry name" value="DCB"/>
    <property type="match status" value="1"/>
</dbReference>
<dbReference type="HOGENOM" id="CLU_001169_2_0_1"/>
<accession>T1KFV0</accession>